<evidence type="ECO:0000259" key="5">
    <source>
        <dbReference type="PROSITE" id="PS50089"/>
    </source>
</evidence>
<protein>
    <submittedName>
        <fullName evidence="8">Zinc finger domain-containing protein</fullName>
    </submittedName>
</protein>
<dbReference type="OrthoDB" id="411372at2759"/>
<dbReference type="InterPro" id="IPR037274">
    <property type="entry name" value="Znf_CHY_sf"/>
</dbReference>
<dbReference type="InterPro" id="IPR013083">
    <property type="entry name" value="Znf_RING/FYVE/PHD"/>
</dbReference>
<dbReference type="PROSITE" id="PS51266">
    <property type="entry name" value="ZF_CHY"/>
    <property type="match status" value="1"/>
</dbReference>
<organism evidence="8 9">
    <name type="scientific">Giardia muris</name>
    <dbReference type="NCBI Taxonomy" id="5742"/>
    <lineage>
        <taxon>Eukaryota</taxon>
        <taxon>Metamonada</taxon>
        <taxon>Diplomonadida</taxon>
        <taxon>Hexamitidae</taxon>
        <taxon>Giardiinae</taxon>
        <taxon>Giardia</taxon>
    </lineage>
</organism>
<dbReference type="PROSITE" id="PS51270">
    <property type="entry name" value="ZF_CTCHY"/>
    <property type="match status" value="1"/>
</dbReference>
<sequence>MEQDILYTSEDVGRVEPAARNAVIVGTLFRLQPGCNLSNGEGRIDLKRFVHSVLDSARVGNQLSILQRIDRVTTVENYKPEDSFFLLYRHYHLSDEPQDDLPDDKYIYIRYERGEAIGCEHYVRGCRVRCEQCQKFFPCRFCHDDVIDDHRMNRYNVTTVECLFCKAIGPVGPRCAACGVSFCKYYCDICHLLCGIGPEGKPNYHCDGCCVCRVGTREEAIHCPTCNVCFIKERFAQHKCAVSIGECVYCLGELRNSIYPYMCLPCERHYCHIHCYENVFLTESRNYKCPMCRKLILFEKDRQGYERSMKQYHDAVQLPPQFAGVYVEYQCYECLKHFVGEKHVVYQCRSPTCGSFNTCELNLFRGTPSEAAAIMAEYSSAA</sequence>
<proteinExistence type="predicted"/>
<feature type="domain" description="RING-type" evidence="5">
    <location>
        <begin position="247"/>
        <end position="293"/>
    </location>
</feature>
<dbReference type="GO" id="GO:0008270">
    <property type="term" value="F:zinc ion binding"/>
    <property type="evidence" value="ECO:0007669"/>
    <property type="project" value="UniProtKB-KW"/>
</dbReference>
<evidence type="ECO:0000256" key="2">
    <source>
        <dbReference type="ARBA" id="ARBA00022771"/>
    </source>
</evidence>
<evidence type="ECO:0000256" key="4">
    <source>
        <dbReference type="PROSITE-ProRule" id="PRU00601"/>
    </source>
</evidence>
<dbReference type="EMBL" id="VDLU01000001">
    <property type="protein sequence ID" value="TNJ30530.1"/>
    <property type="molecule type" value="Genomic_DNA"/>
</dbReference>
<name>A0A4Z1SYH4_GIAMU</name>
<keyword evidence="3" id="KW-0862">Zinc</keyword>
<dbReference type="Pfam" id="PF05495">
    <property type="entry name" value="zf-CHY"/>
    <property type="match status" value="1"/>
</dbReference>
<evidence type="ECO:0000256" key="3">
    <source>
        <dbReference type="ARBA" id="ARBA00022833"/>
    </source>
</evidence>
<dbReference type="InterPro" id="IPR037275">
    <property type="entry name" value="Znf_CTCHY_sf"/>
</dbReference>
<dbReference type="PROSITE" id="PS50089">
    <property type="entry name" value="ZF_RING_2"/>
    <property type="match status" value="1"/>
</dbReference>
<keyword evidence="9" id="KW-1185">Reference proteome</keyword>
<feature type="domain" description="CHY-type" evidence="6">
    <location>
        <begin position="112"/>
        <end position="180"/>
    </location>
</feature>
<keyword evidence="2 4" id="KW-0863">Zinc-finger</keyword>
<evidence type="ECO:0000256" key="1">
    <source>
        <dbReference type="ARBA" id="ARBA00022723"/>
    </source>
</evidence>
<reference evidence="8 9" key="1">
    <citation type="submission" date="2019-05" db="EMBL/GenBank/DDBJ databases">
        <title>The compact genome of Giardia muris reveals important steps in the evolution of intestinal protozoan parasites.</title>
        <authorList>
            <person name="Xu F."/>
            <person name="Jimenez-Gonzalez A."/>
            <person name="Einarsson E."/>
            <person name="Astvaldsson A."/>
            <person name="Peirasmaki D."/>
            <person name="Eckmann L."/>
            <person name="Andersson J.O."/>
            <person name="Svard S.G."/>
            <person name="Jerlstrom-Hultqvist J."/>
        </authorList>
    </citation>
    <scope>NUCLEOTIDE SEQUENCE [LARGE SCALE GENOMIC DNA]</scope>
    <source>
        <strain evidence="8 9">Roberts-Thomson</strain>
    </source>
</reference>
<dbReference type="SUPFAM" id="SSF161219">
    <property type="entry name" value="CHY zinc finger-like"/>
    <property type="match status" value="1"/>
</dbReference>
<dbReference type="InterPro" id="IPR001841">
    <property type="entry name" value="Znf_RING"/>
</dbReference>
<dbReference type="Proteomes" id="UP000315496">
    <property type="component" value="Chromosome 1"/>
</dbReference>
<dbReference type="PANTHER" id="PTHR21319:SF53">
    <property type="entry name" value="RING FINGER AND CHY ZINC FINGER DOMAIN-CONTAINING PROTEIN 1"/>
    <property type="match status" value="1"/>
</dbReference>
<dbReference type="VEuPathDB" id="GiardiaDB:GMRT_13121"/>
<dbReference type="InterPro" id="IPR008913">
    <property type="entry name" value="Znf_CHY"/>
</dbReference>
<dbReference type="GO" id="GO:0016567">
    <property type="term" value="P:protein ubiquitination"/>
    <property type="evidence" value="ECO:0007669"/>
    <property type="project" value="TreeGrafter"/>
</dbReference>
<accession>A0A4Z1SYH4</accession>
<evidence type="ECO:0000259" key="6">
    <source>
        <dbReference type="PROSITE" id="PS51266"/>
    </source>
</evidence>
<dbReference type="GO" id="GO:0005634">
    <property type="term" value="C:nucleus"/>
    <property type="evidence" value="ECO:0007669"/>
    <property type="project" value="TreeGrafter"/>
</dbReference>
<comment type="caution">
    <text evidence="8">The sequence shown here is derived from an EMBL/GenBank/DDBJ whole genome shotgun (WGS) entry which is preliminary data.</text>
</comment>
<evidence type="ECO:0000313" key="9">
    <source>
        <dbReference type="Proteomes" id="UP000315496"/>
    </source>
</evidence>
<feature type="domain" description="CTCHY-type" evidence="7">
    <location>
        <begin position="182"/>
        <end position="248"/>
    </location>
</feature>
<dbReference type="PANTHER" id="PTHR21319">
    <property type="entry name" value="RING FINGER AND CHY ZINC FINGER DOMAIN-CONTAINING PROTEIN 1"/>
    <property type="match status" value="1"/>
</dbReference>
<evidence type="ECO:0000313" key="8">
    <source>
        <dbReference type="EMBL" id="TNJ30530.1"/>
    </source>
</evidence>
<dbReference type="GO" id="GO:0061630">
    <property type="term" value="F:ubiquitin protein ligase activity"/>
    <property type="evidence" value="ECO:0007669"/>
    <property type="project" value="TreeGrafter"/>
</dbReference>
<gene>
    <name evidence="8" type="ORF">GMRT_13121</name>
</gene>
<dbReference type="SUPFAM" id="SSF161245">
    <property type="entry name" value="Zinc hairpin stack"/>
    <property type="match status" value="1"/>
</dbReference>
<dbReference type="GO" id="GO:0006511">
    <property type="term" value="P:ubiquitin-dependent protein catabolic process"/>
    <property type="evidence" value="ECO:0007669"/>
    <property type="project" value="TreeGrafter"/>
</dbReference>
<dbReference type="InterPro" id="IPR017921">
    <property type="entry name" value="Znf_CTCHY"/>
</dbReference>
<keyword evidence="1" id="KW-0479">Metal-binding</keyword>
<evidence type="ECO:0000259" key="7">
    <source>
        <dbReference type="PROSITE" id="PS51270"/>
    </source>
</evidence>
<dbReference type="AlphaFoldDB" id="A0A4Z1SYH4"/>
<dbReference type="Gene3D" id="3.30.40.10">
    <property type="entry name" value="Zinc/RING finger domain, C3HC4 (zinc finger)"/>
    <property type="match status" value="1"/>
</dbReference>